<dbReference type="Pfam" id="PF03936">
    <property type="entry name" value="Terpene_synth_C"/>
    <property type="match status" value="1"/>
</dbReference>
<accession>A0A7J0D7Z3</accession>
<keyword evidence="2" id="KW-0479">Metal-binding</keyword>
<dbReference type="PROSITE" id="PS50985">
    <property type="entry name" value="GRAS"/>
    <property type="match status" value="1"/>
</dbReference>
<dbReference type="FunFam" id="1.50.10.130:FF:000001">
    <property type="entry name" value="Isoprene synthase, chloroplastic"/>
    <property type="match status" value="1"/>
</dbReference>
<dbReference type="InterPro" id="IPR050148">
    <property type="entry name" value="Terpene_synthase-like"/>
</dbReference>
<proteinExistence type="inferred from homology"/>
<keyword evidence="3" id="KW-0805">Transcription regulation</keyword>
<comment type="cofactor">
    <cofactor evidence="1">
        <name>Mg(2+)</name>
        <dbReference type="ChEBI" id="CHEBI:18420"/>
    </cofactor>
</comment>
<dbReference type="SUPFAM" id="SSF48239">
    <property type="entry name" value="Terpenoid cyclases/Protein prenyltransferases"/>
    <property type="match status" value="1"/>
</dbReference>
<keyword evidence="4" id="KW-0804">Transcription</keyword>
<feature type="domain" description="Terpene synthase metal-binding" evidence="8">
    <location>
        <begin position="173"/>
        <end position="226"/>
    </location>
</feature>
<evidence type="ECO:0000256" key="2">
    <source>
        <dbReference type="ARBA" id="ARBA00022723"/>
    </source>
</evidence>
<comment type="caution">
    <text evidence="9">The sequence shown here is derived from an EMBL/GenBank/DDBJ whole genome shotgun (WGS) entry which is preliminary data.</text>
</comment>
<feature type="region of interest" description="SAW" evidence="6">
    <location>
        <begin position="253"/>
        <end position="303"/>
    </location>
</feature>
<dbReference type="SUPFAM" id="SSF48576">
    <property type="entry name" value="Terpenoid synthases"/>
    <property type="match status" value="1"/>
</dbReference>
<evidence type="ECO:0000313" key="9">
    <source>
        <dbReference type="EMBL" id="GFS29278.1"/>
    </source>
</evidence>
<evidence type="ECO:0000313" key="10">
    <source>
        <dbReference type="Proteomes" id="UP000585474"/>
    </source>
</evidence>
<gene>
    <name evidence="9" type="ORF">Acr_00g0006010</name>
</gene>
<name>A0A7J0D7Z3_9ERIC</name>
<evidence type="ECO:0000256" key="6">
    <source>
        <dbReference type="PROSITE-ProRule" id="PRU01191"/>
    </source>
</evidence>
<evidence type="ECO:0000259" key="7">
    <source>
        <dbReference type="Pfam" id="PF01397"/>
    </source>
</evidence>
<dbReference type="Pfam" id="PF01397">
    <property type="entry name" value="Terpene_synth"/>
    <property type="match status" value="1"/>
</dbReference>
<dbReference type="InterPro" id="IPR001906">
    <property type="entry name" value="Terpene_synth_N"/>
</dbReference>
<dbReference type="Proteomes" id="UP000585474">
    <property type="component" value="Unassembled WGS sequence"/>
</dbReference>
<organism evidence="9 10">
    <name type="scientific">Actinidia rufa</name>
    <dbReference type="NCBI Taxonomy" id="165716"/>
    <lineage>
        <taxon>Eukaryota</taxon>
        <taxon>Viridiplantae</taxon>
        <taxon>Streptophyta</taxon>
        <taxon>Embryophyta</taxon>
        <taxon>Tracheophyta</taxon>
        <taxon>Spermatophyta</taxon>
        <taxon>Magnoliopsida</taxon>
        <taxon>eudicotyledons</taxon>
        <taxon>Gunneridae</taxon>
        <taxon>Pentapetalae</taxon>
        <taxon>asterids</taxon>
        <taxon>Ericales</taxon>
        <taxon>Actinidiaceae</taxon>
        <taxon>Actinidia</taxon>
    </lineage>
</organism>
<dbReference type="PANTHER" id="PTHR31225:SF221">
    <property type="entry name" value="(-)-GERMACRENE D SYNTHASE"/>
    <property type="match status" value="1"/>
</dbReference>
<dbReference type="InterPro" id="IPR005630">
    <property type="entry name" value="Terpene_synthase_metal-bd"/>
</dbReference>
<dbReference type="PANTHER" id="PTHR31225">
    <property type="entry name" value="OS04G0344100 PROTEIN-RELATED"/>
    <property type="match status" value="1"/>
</dbReference>
<dbReference type="Gene3D" id="1.50.10.130">
    <property type="entry name" value="Terpene synthase, N-terminal domain"/>
    <property type="match status" value="1"/>
</dbReference>
<evidence type="ECO:0000256" key="4">
    <source>
        <dbReference type="ARBA" id="ARBA00023163"/>
    </source>
</evidence>
<sequence length="303" mass="34686">MEQEQLHQLKQKVIKLLVAAADKPSQMLNLIDGIQRLGVSYHFTTEIEAALKHIYETCDHGHFDDLYTVALFFRLLRQQGFPVSCEVFNKFKNKQGKFQECLIGDVVGILSLYEATHLRVRGEEILDEALTFTTTHLESMVPNLSNPIAEHVVHALNQPIHKGLTRLDARRGGFAKKLPFVRDRLVECYFWILGVYLEPQYWPARRILTKVIAMTSIIDDIYDAYDVTLPRDRKERINVEQHCLARDIVNIIACEGKERVERHELFGKWKSSGEGRGNAVGVEGQEPDLSFCVALSIRIARQS</sequence>
<protein>
    <submittedName>
        <fullName evidence="9">GRAS family transcription factor</fullName>
    </submittedName>
</protein>
<evidence type="ECO:0000256" key="5">
    <source>
        <dbReference type="ARBA" id="ARBA00023239"/>
    </source>
</evidence>
<dbReference type="InterPro" id="IPR008949">
    <property type="entry name" value="Isoprenoid_synthase_dom_sf"/>
</dbReference>
<dbReference type="GO" id="GO:0000287">
    <property type="term" value="F:magnesium ion binding"/>
    <property type="evidence" value="ECO:0007669"/>
    <property type="project" value="InterPro"/>
</dbReference>
<reference evidence="10" key="1">
    <citation type="submission" date="2019-07" db="EMBL/GenBank/DDBJ databases">
        <title>De Novo Assembly of kiwifruit Actinidia rufa.</title>
        <authorList>
            <person name="Sugita-Konishi S."/>
            <person name="Sato K."/>
            <person name="Mori E."/>
            <person name="Abe Y."/>
            <person name="Kisaki G."/>
            <person name="Hamano K."/>
            <person name="Suezawa K."/>
            <person name="Otani M."/>
            <person name="Fukuda T."/>
            <person name="Manabe T."/>
            <person name="Gomi K."/>
            <person name="Tabuchi M."/>
            <person name="Akimitsu K."/>
            <person name="Kataoka I."/>
        </authorList>
    </citation>
    <scope>NUCLEOTIDE SEQUENCE [LARGE SCALE GENOMIC DNA]</scope>
    <source>
        <strain evidence="10">cv. Fuchu</strain>
    </source>
</reference>
<dbReference type="InterPro" id="IPR036965">
    <property type="entry name" value="Terpene_synth_N_sf"/>
</dbReference>
<comment type="similarity">
    <text evidence="6">Belongs to the GRAS family.</text>
</comment>
<comment type="caution">
    <text evidence="6">Lacks conserved residue(s) required for the propagation of feature annotation.</text>
</comment>
<dbReference type="Gene3D" id="1.10.600.10">
    <property type="entry name" value="Farnesyl Diphosphate Synthase"/>
    <property type="match status" value="1"/>
</dbReference>
<keyword evidence="5" id="KW-0456">Lyase</keyword>
<dbReference type="AlphaFoldDB" id="A0A7J0D7Z3"/>
<evidence type="ECO:0000256" key="3">
    <source>
        <dbReference type="ARBA" id="ARBA00023015"/>
    </source>
</evidence>
<evidence type="ECO:0000259" key="8">
    <source>
        <dbReference type="Pfam" id="PF03936"/>
    </source>
</evidence>
<feature type="domain" description="Terpene synthase N-terminal" evidence="7">
    <location>
        <begin position="3"/>
        <end position="156"/>
    </location>
</feature>
<evidence type="ECO:0000256" key="1">
    <source>
        <dbReference type="ARBA" id="ARBA00001946"/>
    </source>
</evidence>
<dbReference type="OrthoDB" id="1877784at2759"/>
<keyword evidence="10" id="KW-1185">Reference proteome</keyword>
<dbReference type="GO" id="GO:0010333">
    <property type="term" value="F:terpene synthase activity"/>
    <property type="evidence" value="ECO:0007669"/>
    <property type="project" value="InterPro"/>
</dbReference>
<dbReference type="GO" id="GO:0016114">
    <property type="term" value="P:terpenoid biosynthetic process"/>
    <property type="evidence" value="ECO:0007669"/>
    <property type="project" value="InterPro"/>
</dbReference>
<dbReference type="InterPro" id="IPR005202">
    <property type="entry name" value="TF_GRAS"/>
</dbReference>
<dbReference type="InterPro" id="IPR008930">
    <property type="entry name" value="Terpenoid_cyclase/PrenylTrfase"/>
</dbReference>
<dbReference type="EMBL" id="BJWL01000078">
    <property type="protein sequence ID" value="GFS29278.1"/>
    <property type="molecule type" value="Genomic_DNA"/>
</dbReference>